<accession>A0ABY5FXD1</accession>
<dbReference type="RefSeq" id="WP_255160104.1">
    <property type="nucleotide sequence ID" value="NZ_CP101497.1"/>
</dbReference>
<organism evidence="2 3">
    <name type="scientific">Microcella humidisoli</name>
    <dbReference type="NCBI Taxonomy" id="2963406"/>
    <lineage>
        <taxon>Bacteria</taxon>
        <taxon>Bacillati</taxon>
        <taxon>Actinomycetota</taxon>
        <taxon>Actinomycetes</taxon>
        <taxon>Micrococcales</taxon>
        <taxon>Microbacteriaceae</taxon>
        <taxon>Microcella</taxon>
    </lineage>
</organism>
<protein>
    <recommendedName>
        <fullName evidence="4">DUF4352 domain-containing protein</fullName>
    </recommendedName>
</protein>
<proteinExistence type="predicted"/>
<reference evidence="2" key="1">
    <citation type="submission" date="2022-07" db="EMBL/GenBank/DDBJ databases">
        <title>Taxonomic analysis of Microcella humidisoli nov. sp., isolated from riverside soil.</title>
        <authorList>
            <person name="Molina K.M."/>
            <person name="Kim S.B."/>
        </authorList>
    </citation>
    <scope>NUCLEOTIDE SEQUENCE</scope>
    <source>
        <strain evidence="2">MMS21-STM10</strain>
    </source>
</reference>
<dbReference type="EMBL" id="CP101497">
    <property type="protein sequence ID" value="UTT62971.1"/>
    <property type="molecule type" value="Genomic_DNA"/>
</dbReference>
<sequence length="182" mass="18675">MLTIIVAALALAIPGCAPAGGLLLDGDIPGGGGSAVCFSPSSRGQEVIFGAGLMNESDTDLTITDVTLLAQNTVLVSELAVADPGTDGVGWGVSILDDLPSTQVEAWESRRDAIGATVPAGEQVWLLIVARTGGSLDQRTGIRGLRVEYDGALWPRSTQSQTIYGFGPLGSECDAGMDESAR</sequence>
<feature type="chain" id="PRO_5046682616" description="DUF4352 domain-containing protein" evidence="1">
    <location>
        <begin position="20"/>
        <end position="182"/>
    </location>
</feature>
<evidence type="ECO:0000313" key="2">
    <source>
        <dbReference type="EMBL" id="UTT62971.1"/>
    </source>
</evidence>
<evidence type="ECO:0000313" key="3">
    <source>
        <dbReference type="Proteomes" id="UP001060039"/>
    </source>
</evidence>
<name>A0ABY5FXD1_9MICO</name>
<keyword evidence="3" id="KW-1185">Reference proteome</keyword>
<feature type="signal peptide" evidence="1">
    <location>
        <begin position="1"/>
        <end position="19"/>
    </location>
</feature>
<evidence type="ECO:0000256" key="1">
    <source>
        <dbReference type="SAM" id="SignalP"/>
    </source>
</evidence>
<evidence type="ECO:0008006" key="4">
    <source>
        <dbReference type="Google" id="ProtNLM"/>
    </source>
</evidence>
<keyword evidence="1" id="KW-0732">Signal</keyword>
<dbReference type="Proteomes" id="UP001060039">
    <property type="component" value="Chromosome"/>
</dbReference>
<gene>
    <name evidence="2" type="ORF">NNL39_02370</name>
</gene>